<reference evidence="3" key="1">
    <citation type="submission" date="2022-11" db="UniProtKB">
        <authorList>
            <consortium name="WormBaseParasite"/>
        </authorList>
    </citation>
    <scope>IDENTIFICATION</scope>
</reference>
<name>A0A914YSD7_9BILA</name>
<feature type="compositionally biased region" description="Basic and acidic residues" evidence="1">
    <location>
        <begin position="55"/>
        <end position="68"/>
    </location>
</feature>
<sequence>MAEDISSARETLRARSARNRRRQQQNGTIGGNMNLQLHDAQQPEPQVEDAPLMVRLKDPHHLSDERPKSRLGQLNPFNRDRGGGGESTPKATNEFKETLKRPLSSLFRRPGSRAGREQQAAADKSNREKETFSDEVQEIGKDEEVSSSRPRNESFDRVPLNLDLVARAPEFHVADLYNFEMPGFDNPEIKKFEDIDLNPLIRFLQLEEEVEDEAVPWTWDYLYANILSESREEWDADEELPDNS</sequence>
<feature type="region of interest" description="Disordered" evidence="1">
    <location>
        <begin position="1"/>
        <end position="153"/>
    </location>
</feature>
<feature type="compositionally biased region" description="Basic and acidic residues" evidence="1">
    <location>
        <begin position="124"/>
        <end position="153"/>
    </location>
</feature>
<keyword evidence="2" id="KW-1185">Reference proteome</keyword>
<dbReference type="AlphaFoldDB" id="A0A914YSD7"/>
<evidence type="ECO:0000313" key="3">
    <source>
        <dbReference type="WBParaSite" id="PSU_v2.g2567.t1"/>
    </source>
</evidence>
<dbReference type="WBParaSite" id="PSU_v2.g2567.t1">
    <property type="protein sequence ID" value="PSU_v2.g2567.t1"/>
    <property type="gene ID" value="PSU_v2.g2567"/>
</dbReference>
<protein>
    <submittedName>
        <fullName evidence="3">Uncharacterized protein</fullName>
    </submittedName>
</protein>
<feature type="compositionally biased region" description="Basic and acidic residues" evidence="1">
    <location>
        <begin position="1"/>
        <end position="13"/>
    </location>
</feature>
<accession>A0A914YSD7</accession>
<proteinExistence type="predicted"/>
<dbReference type="Proteomes" id="UP000887577">
    <property type="component" value="Unplaced"/>
</dbReference>
<evidence type="ECO:0000313" key="2">
    <source>
        <dbReference type="Proteomes" id="UP000887577"/>
    </source>
</evidence>
<organism evidence="2 3">
    <name type="scientific">Panagrolaimus superbus</name>
    <dbReference type="NCBI Taxonomy" id="310955"/>
    <lineage>
        <taxon>Eukaryota</taxon>
        <taxon>Metazoa</taxon>
        <taxon>Ecdysozoa</taxon>
        <taxon>Nematoda</taxon>
        <taxon>Chromadorea</taxon>
        <taxon>Rhabditida</taxon>
        <taxon>Tylenchina</taxon>
        <taxon>Panagrolaimomorpha</taxon>
        <taxon>Panagrolaimoidea</taxon>
        <taxon>Panagrolaimidae</taxon>
        <taxon>Panagrolaimus</taxon>
    </lineage>
</organism>
<evidence type="ECO:0000256" key="1">
    <source>
        <dbReference type="SAM" id="MobiDB-lite"/>
    </source>
</evidence>